<gene>
    <name evidence="7" type="ORF">V6255_07355</name>
</gene>
<dbReference type="EMBL" id="JBAKBA010000013">
    <property type="protein sequence ID" value="MEL0658956.1"/>
    <property type="molecule type" value="Genomic_DNA"/>
</dbReference>
<dbReference type="GO" id="GO:0008483">
    <property type="term" value="F:transaminase activity"/>
    <property type="evidence" value="ECO:0007669"/>
    <property type="project" value="UniProtKB-KW"/>
</dbReference>
<dbReference type="Proteomes" id="UP001366060">
    <property type="component" value="Unassembled WGS sequence"/>
</dbReference>
<dbReference type="CDD" id="cd07377">
    <property type="entry name" value="WHTH_GntR"/>
    <property type="match status" value="1"/>
</dbReference>
<keyword evidence="4" id="KW-0238">DNA-binding</keyword>
<dbReference type="Pfam" id="PF00392">
    <property type="entry name" value="GntR"/>
    <property type="match status" value="1"/>
</dbReference>
<name>A0ABU9HBF5_9GAMM</name>
<dbReference type="SMART" id="SM00345">
    <property type="entry name" value="HTH_GNTR"/>
    <property type="match status" value="1"/>
</dbReference>
<keyword evidence="7" id="KW-0808">Transferase</keyword>
<dbReference type="CDD" id="cd00609">
    <property type="entry name" value="AAT_like"/>
    <property type="match status" value="1"/>
</dbReference>
<dbReference type="RefSeq" id="WP_341627563.1">
    <property type="nucleotide sequence ID" value="NZ_JBAKBA010000013.1"/>
</dbReference>
<reference evidence="7 8" key="1">
    <citation type="submission" date="2024-02" db="EMBL/GenBank/DDBJ databases">
        <title>Bacteria isolated from the canopy kelp, Nereocystis luetkeana.</title>
        <authorList>
            <person name="Pfister C.A."/>
            <person name="Younker I.T."/>
            <person name="Light S.H."/>
        </authorList>
    </citation>
    <scope>NUCLEOTIDE SEQUENCE [LARGE SCALE GENOMIC DNA]</scope>
    <source>
        <strain evidence="7 8">TI.2.07</strain>
    </source>
</reference>
<evidence type="ECO:0000259" key="6">
    <source>
        <dbReference type="PROSITE" id="PS50949"/>
    </source>
</evidence>
<dbReference type="InterPro" id="IPR000524">
    <property type="entry name" value="Tscrpt_reg_HTH_GntR"/>
</dbReference>
<evidence type="ECO:0000256" key="5">
    <source>
        <dbReference type="ARBA" id="ARBA00023163"/>
    </source>
</evidence>
<dbReference type="PANTHER" id="PTHR46577:SF2">
    <property type="entry name" value="TRANSCRIPTIONAL REGULATORY PROTEIN"/>
    <property type="match status" value="1"/>
</dbReference>
<dbReference type="PANTHER" id="PTHR46577">
    <property type="entry name" value="HTH-TYPE TRANSCRIPTIONAL REGULATORY PROTEIN GABR"/>
    <property type="match status" value="1"/>
</dbReference>
<dbReference type="Pfam" id="PF00155">
    <property type="entry name" value="Aminotran_1_2"/>
    <property type="match status" value="1"/>
</dbReference>
<evidence type="ECO:0000256" key="4">
    <source>
        <dbReference type="ARBA" id="ARBA00023125"/>
    </source>
</evidence>
<evidence type="ECO:0000313" key="8">
    <source>
        <dbReference type="Proteomes" id="UP001366060"/>
    </source>
</evidence>
<protein>
    <submittedName>
        <fullName evidence="7">PLP-dependent aminotransferase family protein</fullName>
    </submittedName>
</protein>
<dbReference type="PROSITE" id="PS50949">
    <property type="entry name" value="HTH_GNTR"/>
    <property type="match status" value="1"/>
</dbReference>
<dbReference type="InterPro" id="IPR036390">
    <property type="entry name" value="WH_DNA-bd_sf"/>
</dbReference>
<keyword evidence="7" id="KW-0032">Aminotransferase</keyword>
<dbReference type="SUPFAM" id="SSF46785">
    <property type="entry name" value="Winged helix' DNA-binding domain"/>
    <property type="match status" value="1"/>
</dbReference>
<keyword evidence="5" id="KW-0804">Transcription</keyword>
<organism evidence="7 8">
    <name type="scientific">Psychromonas arctica</name>
    <dbReference type="NCBI Taxonomy" id="168275"/>
    <lineage>
        <taxon>Bacteria</taxon>
        <taxon>Pseudomonadati</taxon>
        <taxon>Pseudomonadota</taxon>
        <taxon>Gammaproteobacteria</taxon>
        <taxon>Alteromonadales</taxon>
        <taxon>Psychromonadaceae</taxon>
        <taxon>Psychromonas</taxon>
    </lineage>
</organism>
<dbReference type="InterPro" id="IPR004839">
    <property type="entry name" value="Aminotransferase_I/II_large"/>
</dbReference>
<evidence type="ECO:0000256" key="2">
    <source>
        <dbReference type="ARBA" id="ARBA00022898"/>
    </source>
</evidence>
<evidence type="ECO:0000256" key="1">
    <source>
        <dbReference type="ARBA" id="ARBA00005384"/>
    </source>
</evidence>
<feature type="domain" description="HTH gntR-type" evidence="6">
    <location>
        <begin position="1"/>
        <end position="68"/>
    </location>
</feature>
<dbReference type="InterPro" id="IPR015424">
    <property type="entry name" value="PyrdxlP-dep_Trfase"/>
</dbReference>
<dbReference type="InterPro" id="IPR015421">
    <property type="entry name" value="PyrdxlP-dep_Trfase_major"/>
</dbReference>
<dbReference type="InterPro" id="IPR015422">
    <property type="entry name" value="PyrdxlP-dep_Trfase_small"/>
</dbReference>
<proteinExistence type="inferred from homology"/>
<comment type="similarity">
    <text evidence="1">In the C-terminal section; belongs to the class-I pyridoxal-phosphate-dependent aminotransferase family.</text>
</comment>
<evidence type="ECO:0000256" key="3">
    <source>
        <dbReference type="ARBA" id="ARBA00023015"/>
    </source>
</evidence>
<evidence type="ECO:0000313" key="7">
    <source>
        <dbReference type="EMBL" id="MEL0658956.1"/>
    </source>
</evidence>
<sequence length="469" mass="52965">MRYKQLAKQCVQQIESGQLTVNSKMPSLRNFKKLHNVSMTTALNCYQYLESLGWLLAKPQSGYYVAKKSLLVEKPQTPTFIRFQSAITQPQLPALYNPFVDPCPFGIARYDPNLIPVDKLQQSFRRAMKQQGNRLSHYPNPQGEIILRDNLSEHFKTVDFHFPAAECVITHGCLDAIRTAIEITTETGDAIAISSPCFSGLLELLGVMGRRVVEIPSVVEGIDLEQLQKQMQLGAIKAGLFCTSHMNPQGTSMSSLQKQKLVELATQYKIPIIEDDVYLELGYEKVIPLPAKHWDREGYILWCGSISKTIAAGYRLGWCLPGRYLQAYLQQRLFANQGVTSPLQLAIADFIQRGDYINHLKKVRLHLHQQTLQFIAYLQQHLPVNSKISQPVGGFVLWIEVADLNTSKLRELGIQKKLDIRVGDSFSTLGLYPHCFRLNIGFSMTAAEVKLQLNHLIKLVKICSEDTTC</sequence>
<dbReference type="Gene3D" id="3.90.1150.10">
    <property type="entry name" value="Aspartate Aminotransferase, domain 1"/>
    <property type="match status" value="1"/>
</dbReference>
<dbReference type="InterPro" id="IPR036388">
    <property type="entry name" value="WH-like_DNA-bd_sf"/>
</dbReference>
<keyword evidence="8" id="KW-1185">Reference proteome</keyword>
<dbReference type="Gene3D" id="1.10.10.10">
    <property type="entry name" value="Winged helix-like DNA-binding domain superfamily/Winged helix DNA-binding domain"/>
    <property type="match status" value="1"/>
</dbReference>
<keyword evidence="3" id="KW-0805">Transcription regulation</keyword>
<dbReference type="Gene3D" id="3.40.640.10">
    <property type="entry name" value="Type I PLP-dependent aspartate aminotransferase-like (Major domain)"/>
    <property type="match status" value="1"/>
</dbReference>
<comment type="caution">
    <text evidence="7">The sequence shown here is derived from an EMBL/GenBank/DDBJ whole genome shotgun (WGS) entry which is preliminary data.</text>
</comment>
<keyword evidence="2" id="KW-0663">Pyridoxal phosphate</keyword>
<accession>A0ABU9HBF5</accession>
<dbReference type="InterPro" id="IPR051446">
    <property type="entry name" value="HTH_trans_reg/aminotransferase"/>
</dbReference>
<dbReference type="SUPFAM" id="SSF53383">
    <property type="entry name" value="PLP-dependent transferases"/>
    <property type="match status" value="1"/>
</dbReference>